<evidence type="ECO:0000256" key="3">
    <source>
        <dbReference type="ARBA" id="ARBA00022525"/>
    </source>
</evidence>
<gene>
    <name evidence="5" type="ORF">EMPS_05312</name>
</gene>
<dbReference type="OrthoDB" id="19861at2759"/>
<keyword evidence="6" id="KW-1185">Reference proteome</keyword>
<dbReference type="AlphaFoldDB" id="A0A9P3LWD7"/>
<dbReference type="InterPro" id="IPR052980">
    <property type="entry name" value="Crinkler_effector"/>
</dbReference>
<evidence type="ECO:0000313" key="6">
    <source>
        <dbReference type="Proteomes" id="UP000827284"/>
    </source>
</evidence>
<dbReference type="GO" id="GO:0005576">
    <property type="term" value="C:extracellular region"/>
    <property type="evidence" value="ECO:0007669"/>
    <property type="project" value="UniProtKB-SubCell"/>
</dbReference>
<dbReference type="PANTHER" id="PTHR33129">
    <property type="entry name" value="PROTEIN KINASE DOMAIN-CONTAINING PROTEIN-RELATED"/>
    <property type="match status" value="1"/>
</dbReference>
<dbReference type="SUPFAM" id="SSF52540">
    <property type="entry name" value="P-loop containing nucleoside triphosphate hydrolases"/>
    <property type="match status" value="1"/>
</dbReference>
<dbReference type="Proteomes" id="UP000827284">
    <property type="component" value="Unassembled WGS sequence"/>
</dbReference>
<feature type="domain" description="Crinkler effector protein N-terminal" evidence="4">
    <location>
        <begin position="5"/>
        <end position="90"/>
    </location>
</feature>
<dbReference type="InterPro" id="IPR027417">
    <property type="entry name" value="P-loop_NTPase"/>
</dbReference>
<dbReference type="PANTHER" id="PTHR33129:SF1">
    <property type="entry name" value="ATP-BINDING PROTEIN"/>
    <property type="match status" value="1"/>
</dbReference>
<protein>
    <recommendedName>
        <fullName evidence="4">Crinkler effector protein N-terminal domain-containing protein</fullName>
    </recommendedName>
</protein>
<reference evidence="5" key="1">
    <citation type="submission" date="2021-11" db="EMBL/GenBank/DDBJ databases">
        <authorList>
            <person name="Herlambang A."/>
            <person name="Guo Y."/>
            <person name="Takashima Y."/>
            <person name="Nishizawa T."/>
        </authorList>
    </citation>
    <scope>NUCLEOTIDE SEQUENCE</scope>
    <source>
        <strain evidence="5">E1425</strain>
    </source>
</reference>
<keyword evidence="3" id="KW-0964">Secreted</keyword>
<proteinExistence type="predicted"/>
<dbReference type="EMBL" id="BQFW01000007">
    <property type="protein sequence ID" value="GJJ72954.1"/>
    <property type="molecule type" value="Genomic_DNA"/>
</dbReference>
<reference evidence="5" key="2">
    <citation type="journal article" date="2022" name="Microbiol. Resour. Announc.">
        <title>Whole-Genome Sequence of Entomortierella parvispora E1425, a Mucoromycotan Fungus Associated with Burkholderiaceae-Related Endosymbiotic Bacteria.</title>
        <authorList>
            <person name="Herlambang A."/>
            <person name="Guo Y."/>
            <person name="Takashima Y."/>
            <person name="Narisawa K."/>
            <person name="Ohta H."/>
            <person name="Nishizawa T."/>
        </authorList>
    </citation>
    <scope>NUCLEOTIDE SEQUENCE</scope>
    <source>
        <strain evidence="5">E1425</strain>
    </source>
</reference>
<evidence type="ECO:0000313" key="5">
    <source>
        <dbReference type="EMBL" id="GJJ72954.1"/>
    </source>
</evidence>
<evidence type="ECO:0000256" key="1">
    <source>
        <dbReference type="ARBA" id="ARBA00004340"/>
    </source>
</evidence>
<name>A0A9P3LWD7_9FUNG</name>
<evidence type="ECO:0000256" key="2">
    <source>
        <dbReference type="ARBA" id="ARBA00004613"/>
    </source>
</evidence>
<dbReference type="GO" id="GO:0043657">
    <property type="term" value="C:host cell"/>
    <property type="evidence" value="ECO:0007669"/>
    <property type="project" value="UniProtKB-SubCell"/>
</dbReference>
<comment type="caution">
    <text evidence="5">The sequence shown here is derived from an EMBL/GenBank/DDBJ whole genome shotgun (WGS) entry which is preliminary data.</text>
</comment>
<evidence type="ECO:0000259" key="4">
    <source>
        <dbReference type="Pfam" id="PF20147"/>
    </source>
</evidence>
<dbReference type="Pfam" id="PF20147">
    <property type="entry name" value="Crinkler"/>
    <property type="match status" value="1"/>
</dbReference>
<sequence>MADTLTFFCLISGNHRASAFKIRIRDPLADVADLKGAIFNKFPNVNAINLVLWKATVPANKSRGEEGVIELGSLDDKTELDPRTRLSKLSVDDNTYIIFKRPKALKRDGEEGAESSFKRQRLESRLDSTTLKRAIASANLTQQAVVKGGVDLSRLNNRQRVTLLGFLGQDLLVTDDFNSLVLAAVELRNVDIGELGEITATGDLKFPIVQAGDLYIRDTYRELYGAIVKTFESGVNRIIVTGTSGIGKSVFLVYLAIRLLAESDTIVIFHTNRGDECYAFGGRWTVRYGKIEDFRPFLTLSETWYLADSSPAPELSKARTVIAASPEILFSESVSYHNIDKNVAWRYYLAPWTLVELTTCRNIVKDFNRVPLHVMDDLYLKIGGVPRYVLARAMQEVIISPDNLESVIERSSERLVRALNNVYDPVMMRQLLARGKDSLEFSSALVHPWPVGDHRDFRLEWASTYVAEKITNLLNQDPASGC</sequence>
<organism evidence="5 6">
    <name type="scientific">Entomortierella parvispora</name>
    <dbReference type="NCBI Taxonomy" id="205924"/>
    <lineage>
        <taxon>Eukaryota</taxon>
        <taxon>Fungi</taxon>
        <taxon>Fungi incertae sedis</taxon>
        <taxon>Mucoromycota</taxon>
        <taxon>Mortierellomycotina</taxon>
        <taxon>Mortierellomycetes</taxon>
        <taxon>Mortierellales</taxon>
        <taxon>Mortierellaceae</taxon>
        <taxon>Entomortierella</taxon>
    </lineage>
</organism>
<dbReference type="InterPro" id="IPR045379">
    <property type="entry name" value="Crinkler_N"/>
</dbReference>
<comment type="subcellular location">
    <subcellularLocation>
        <location evidence="1">Host cell</location>
    </subcellularLocation>
    <subcellularLocation>
        <location evidence="2">Secreted</location>
    </subcellularLocation>
</comment>
<accession>A0A9P3LWD7</accession>